<dbReference type="EMBL" id="JADWYK010000021">
    <property type="protein sequence ID" value="MBG8556176.1"/>
    <property type="molecule type" value="Genomic_DNA"/>
</dbReference>
<dbReference type="InterPro" id="IPR013249">
    <property type="entry name" value="RNA_pol_sigma70_r4_t2"/>
</dbReference>
<gene>
    <name evidence="7" type="ORF">I5L79_21705</name>
</gene>
<dbReference type="Gene3D" id="1.10.10.10">
    <property type="entry name" value="Winged helix-like DNA-binding domain superfamily/Winged helix DNA-binding domain"/>
    <property type="match status" value="1"/>
</dbReference>
<evidence type="ECO:0000259" key="6">
    <source>
        <dbReference type="Pfam" id="PF08281"/>
    </source>
</evidence>
<evidence type="ECO:0000256" key="5">
    <source>
        <dbReference type="ARBA" id="ARBA00023163"/>
    </source>
</evidence>
<dbReference type="InterPro" id="IPR013324">
    <property type="entry name" value="RNA_pol_sigma_r3/r4-like"/>
</dbReference>
<organism evidence="7 8">
    <name type="scientific">Hymenobacter guriensis</name>
    <dbReference type="NCBI Taxonomy" id="2793065"/>
    <lineage>
        <taxon>Bacteria</taxon>
        <taxon>Pseudomonadati</taxon>
        <taxon>Bacteroidota</taxon>
        <taxon>Cytophagia</taxon>
        <taxon>Cytophagales</taxon>
        <taxon>Hymenobacteraceae</taxon>
        <taxon>Hymenobacter</taxon>
    </lineage>
</organism>
<protein>
    <submittedName>
        <fullName evidence="7">Sigma-70 family RNA polymerase sigma factor</fullName>
    </submittedName>
</protein>
<dbReference type="Pfam" id="PF08281">
    <property type="entry name" value="Sigma70_r4_2"/>
    <property type="match status" value="1"/>
</dbReference>
<dbReference type="Proteomes" id="UP000601099">
    <property type="component" value="Unassembled WGS sequence"/>
</dbReference>
<name>A0ABS0L7Y4_9BACT</name>
<keyword evidence="5" id="KW-0804">Transcription</keyword>
<keyword evidence="4" id="KW-0238">DNA-binding</keyword>
<comment type="caution">
    <text evidence="7">The sequence shown here is derived from an EMBL/GenBank/DDBJ whole genome shotgun (WGS) entry which is preliminary data.</text>
</comment>
<dbReference type="PANTHER" id="PTHR43133">
    <property type="entry name" value="RNA POLYMERASE ECF-TYPE SIGMA FACTO"/>
    <property type="match status" value="1"/>
</dbReference>
<keyword evidence="8" id="KW-1185">Reference proteome</keyword>
<evidence type="ECO:0000313" key="7">
    <source>
        <dbReference type="EMBL" id="MBG8556176.1"/>
    </source>
</evidence>
<comment type="similarity">
    <text evidence="1">Belongs to the sigma-70 factor family. ECF subfamily.</text>
</comment>
<evidence type="ECO:0000256" key="1">
    <source>
        <dbReference type="ARBA" id="ARBA00010641"/>
    </source>
</evidence>
<evidence type="ECO:0000256" key="2">
    <source>
        <dbReference type="ARBA" id="ARBA00023015"/>
    </source>
</evidence>
<dbReference type="SUPFAM" id="SSF88946">
    <property type="entry name" value="Sigma2 domain of RNA polymerase sigma factors"/>
    <property type="match status" value="1"/>
</dbReference>
<feature type="domain" description="RNA polymerase sigma factor 70 region 4 type 2" evidence="6">
    <location>
        <begin position="150"/>
        <end position="199"/>
    </location>
</feature>
<evidence type="ECO:0000313" key="8">
    <source>
        <dbReference type="Proteomes" id="UP000601099"/>
    </source>
</evidence>
<dbReference type="PANTHER" id="PTHR43133:SF8">
    <property type="entry name" value="RNA POLYMERASE SIGMA FACTOR HI_1459-RELATED"/>
    <property type="match status" value="1"/>
</dbReference>
<dbReference type="InterPro" id="IPR013325">
    <property type="entry name" value="RNA_pol_sigma_r2"/>
</dbReference>
<sequence>MNEYQALTQLLLGQVRLFYQTDDERHLAPVFYHLTRYLDRNAKSRLRMTCPDRRHDLVQDTILGILTGLRKRHFDPGPREDGSEGPILGWAARILHNQHAALFRGKKIPGEPTAAEDPFLHLPASVVAEPDEIELHLGEEQAATVLGAATKAVLALPGRLRECVILAQYYGLPRAPAAAYLGISETLFRDRLCRAMRLLRQWAEQHPQLAPTPEVYAALSGVDTGALFRERQPVKRKGSGPDRLKMAS</sequence>
<evidence type="ECO:0000256" key="4">
    <source>
        <dbReference type="ARBA" id="ARBA00023125"/>
    </source>
</evidence>
<dbReference type="InterPro" id="IPR036388">
    <property type="entry name" value="WH-like_DNA-bd_sf"/>
</dbReference>
<accession>A0ABS0L7Y4</accession>
<keyword evidence="3" id="KW-0731">Sigma factor</keyword>
<keyword evidence="2" id="KW-0805">Transcription regulation</keyword>
<evidence type="ECO:0000256" key="3">
    <source>
        <dbReference type="ARBA" id="ARBA00023082"/>
    </source>
</evidence>
<dbReference type="RefSeq" id="WP_196957194.1">
    <property type="nucleotide sequence ID" value="NZ_JADWYK010000021.1"/>
</dbReference>
<dbReference type="SUPFAM" id="SSF88659">
    <property type="entry name" value="Sigma3 and sigma4 domains of RNA polymerase sigma factors"/>
    <property type="match status" value="1"/>
</dbReference>
<reference evidence="7 8" key="1">
    <citation type="submission" date="2020-11" db="EMBL/GenBank/DDBJ databases">
        <title>Hymenobacter sp.</title>
        <authorList>
            <person name="Kim M.K."/>
        </authorList>
    </citation>
    <scope>NUCLEOTIDE SEQUENCE [LARGE SCALE GENOMIC DNA]</scope>
    <source>
        <strain evidence="7 8">BT594</strain>
    </source>
</reference>
<dbReference type="InterPro" id="IPR039425">
    <property type="entry name" value="RNA_pol_sigma-70-like"/>
</dbReference>
<proteinExistence type="inferred from homology"/>